<dbReference type="OrthoDB" id="2590398at2759"/>
<sequence length="667" mass="74694">MHTSSTPPAEGFTIPSGLLHSAVNAQNFQAPDRQHQQTHLDSLPRRARSSSLPSIIGEHGPGSRHDYPSRTQSPRNPPVNGFSNPHYHAQPTLSDQAPESRGHESSDTTPITKAPGQNSSGLVRSISRALSRRNKRSSIYDVYEKAKLRGVEIQRQRWSQLVFEYTIYTLLLCFIYFVLVGMPLWRGAYKLVMAGGFTITIGVAALYAFMPLLVAFEPDPPPVQQTSSVDKSVQETALLIPCYKAATIIGPTLEAATKIFPPQNIFVIANGNSPQPLDDTEEVCRPYGVNHIWSPVGSKIVAQFVGCYAADDFKNVLLIDDDCALPPNFPIVSGRLQGSVKCIGYAIKSVGPDSSKGTYCQQAQDLEYKISGLQRTLAGKIGSATFPHGAISLWDRKFLVKTFYDHEGFSVSEDWFMGHSCRRLGGRIQMCTSVFVETETPPAVFFNSGGSRGGFGEMTVFKQRFHRWNFFFVNGMWYNMAYVFKSWKLGVWEVGTKFFVLQEVYETLLYLMTPFVLPISMIVRPGFCSILLAATILLYLVNVVIFNEVHLRRKKERISYVVLIVYYMPYKMALSAINVASCYWSLFKYAKFFAQRHPKVVEDERAVEVVVRLQGHGPRDGTSSLKHNYGQKDSGNKTRANEGSLPVEPQRAAVRTHQRTSFIEDMV</sequence>
<accession>A0A9P9AR68</accession>
<feature type="transmembrane region" description="Helical" evidence="2">
    <location>
        <begin position="468"/>
        <end position="484"/>
    </location>
</feature>
<dbReference type="AlphaFoldDB" id="A0A9P9AR68"/>
<organism evidence="3 4">
    <name type="scientific">Thelonectria olida</name>
    <dbReference type="NCBI Taxonomy" id="1576542"/>
    <lineage>
        <taxon>Eukaryota</taxon>
        <taxon>Fungi</taxon>
        <taxon>Dikarya</taxon>
        <taxon>Ascomycota</taxon>
        <taxon>Pezizomycotina</taxon>
        <taxon>Sordariomycetes</taxon>
        <taxon>Hypocreomycetidae</taxon>
        <taxon>Hypocreales</taxon>
        <taxon>Nectriaceae</taxon>
        <taxon>Thelonectria</taxon>
    </lineage>
</organism>
<feature type="transmembrane region" description="Helical" evidence="2">
    <location>
        <begin position="558"/>
        <end position="586"/>
    </location>
</feature>
<evidence type="ECO:0000256" key="2">
    <source>
        <dbReference type="SAM" id="Phobius"/>
    </source>
</evidence>
<dbReference type="Pfam" id="PF13641">
    <property type="entry name" value="Glyco_tranf_2_3"/>
    <property type="match status" value="1"/>
</dbReference>
<keyword evidence="3" id="KW-0808">Transferase</keyword>
<proteinExistence type="predicted"/>
<feature type="transmembrane region" description="Helical" evidence="2">
    <location>
        <begin position="530"/>
        <end position="546"/>
    </location>
</feature>
<dbReference type="Proteomes" id="UP000777438">
    <property type="component" value="Unassembled WGS sequence"/>
</dbReference>
<feature type="region of interest" description="Disordered" evidence="1">
    <location>
        <begin position="618"/>
        <end position="651"/>
    </location>
</feature>
<keyword evidence="2" id="KW-0812">Transmembrane</keyword>
<evidence type="ECO:0000313" key="4">
    <source>
        <dbReference type="Proteomes" id="UP000777438"/>
    </source>
</evidence>
<feature type="compositionally biased region" description="Polar residues" evidence="1">
    <location>
        <begin position="107"/>
        <end position="122"/>
    </location>
</feature>
<dbReference type="EMBL" id="JAGPYM010000009">
    <property type="protein sequence ID" value="KAH6890636.1"/>
    <property type="molecule type" value="Genomic_DNA"/>
</dbReference>
<feature type="transmembrane region" description="Helical" evidence="2">
    <location>
        <begin position="165"/>
        <end position="185"/>
    </location>
</feature>
<dbReference type="Gene3D" id="3.90.550.10">
    <property type="entry name" value="Spore Coat Polysaccharide Biosynthesis Protein SpsA, Chain A"/>
    <property type="match status" value="1"/>
</dbReference>
<feature type="region of interest" description="Disordered" evidence="1">
    <location>
        <begin position="23"/>
        <end position="123"/>
    </location>
</feature>
<evidence type="ECO:0000256" key="1">
    <source>
        <dbReference type="SAM" id="MobiDB-lite"/>
    </source>
</evidence>
<dbReference type="SUPFAM" id="SSF53448">
    <property type="entry name" value="Nucleotide-diphospho-sugar transferases"/>
    <property type="match status" value="1"/>
</dbReference>
<protein>
    <submittedName>
        <fullName evidence="3">Nucleotide-diphospho-sugar transferase</fullName>
    </submittedName>
</protein>
<name>A0A9P9AR68_9HYPO</name>
<dbReference type="InterPro" id="IPR029044">
    <property type="entry name" value="Nucleotide-diphossugar_trans"/>
</dbReference>
<reference evidence="3 4" key="1">
    <citation type="journal article" date="2021" name="Nat. Commun.">
        <title>Genetic determinants of endophytism in the Arabidopsis root mycobiome.</title>
        <authorList>
            <person name="Mesny F."/>
            <person name="Miyauchi S."/>
            <person name="Thiergart T."/>
            <person name="Pickel B."/>
            <person name="Atanasova L."/>
            <person name="Karlsson M."/>
            <person name="Huettel B."/>
            <person name="Barry K.W."/>
            <person name="Haridas S."/>
            <person name="Chen C."/>
            <person name="Bauer D."/>
            <person name="Andreopoulos W."/>
            <person name="Pangilinan J."/>
            <person name="LaButti K."/>
            <person name="Riley R."/>
            <person name="Lipzen A."/>
            <person name="Clum A."/>
            <person name="Drula E."/>
            <person name="Henrissat B."/>
            <person name="Kohler A."/>
            <person name="Grigoriev I.V."/>
            <person name="Martin F.M."/>
            <person name="Hacquard S."/>
        </authorList>
    </citation>
    <scope>NUCLEOTIDE SEQUENCE [LARGE SCALE GENOMIC DNA]</scope>
    <source>
        <strain evidence="3 4">MPI-CAGE-CH-0241</strain>
    </source>
</reference>
<dbReference type="GO" id="GO:0016740">
    <property type="term" value="F:transferase activity"/>
    <property type="evidence" value="ECO:0007669"/>
    <property type="project" value="UniProtKB-KW"/>
</dbReference>
<gene>
    <name evidence="3" type="ORF">B0T10DRAFT_596781</name>
</gene>
<feature type="transmembrane region" description="Helical" evidence="2">
    <location>
        <begin position="191"/>
        <end position="216"/>
    </location>
</feature>
<keyword evidence="2" id="KW-1133">Transmembrane helix</keyword>
<keyword evidence="2" id="KW-0472">Membrane</keyword>
<evidence type="ECO:0000313" key="3">
    <source>
        <dbReference type="EMBL" id="KAH6890636.1"/>
    </source>
</evidence>
<comment type="caution">
    <text evidence="3">The sequence shown here is derived from an EMBL/GenBank/DDBJ whole genome shotgun (WGS) entry which is preliminary data.</text>
</comment>
<keyword evidence="4" id="KW-1185">Reference proteome</keyword>